<protein>
    <recommendedName>
        <fullName evidence="1">MOSC domain-containing protein</fullName>
    </recommendedName>
</protein>
<feature type="domain" description="MOSC" evidence="1">
    <location>
        <begin position="33"/>
        <end position="166"/>
    </location>
</feature>
<evidence type="ECO:0000313" key="2">
    <source>
        <dbReference type="EMBL" id="KKN86050.1"/>
    </source>
</evidence>
<reference evidence="2" key="1">
    <citation type="journal article" date="2015" name="Nature">
        <title>Complex archaea that bridge the gap between prokaryotes and eukaryotes.</title>
        <authorList>
            <person name="Spang A."/>
            <person name="Saw J.H."/>
            <person name="Jorgensen S.L."/>
            <person name="Zaremba-Niedzwiedzka K."/>
            <person name="Martijn J."/>
            <person name="Lind A.E."/>
            <person name="van Eijk R."/>
            <person name="Schleper C."/>
            <person name="Guy L."/>
            <person name="Ettema T.J."/>
        </authorList>
    </citation>
    <scope>NUCLEOTIDE SEQUENCE</scope>
</reference>
<dbReference type="Pfam" id="PF03473">
    <property type="entry name" value="MOSC"/>
    <property type="match status" value="1"/>
</dbReference>
<dbReference type="PROSITE" id="PS51340">
    <property type="entry name" value="MOSC"/>
    <property type="match status" value="1"/>
</dbReference>
<proteinExistence type="predicted"/>
<gene>
    <name evidence="2" type="ORF">LCGC14_0272450</name>
</gene>
<dbReference type="AlphaFoldDB" id="A0A0F9TYE5"/>
<dbReference type="PANTHER" id="PTHR30212">
    <property type="entry name" value="PROTEIN YIIM"/>
    <property type="match status" value="1"/>
</dbReference>
<dbReference type="GO" id="GO:0030151">
    <property type="term" value="F:molybdenum ion binding"/>
    <property type="evidence" value="ECO:0007669"/>
    <property type="project" value="InterPro"/>
</dbReference>
<organism evidence="2">
    <name type="scientific">marine sediment metagenome</name>
    <dbReference type="NCBI Taxonomy" id="412755"/>
    <lineage>
        <taxon>unclassified sequences</taxon>
        <taxon>metagenomes</taxon>
        <taxon>ecological metagenomes</taxon>
    </lineage>
</organism>
<dbReference type="GO" id="GO:0030170">
    <property type="term" value="F:pyridoxal phosphate binding"/>
    <property type="evidence" value="ECO:0007669"/>
    <property type="project" value="InterPro"/>
</dbReference>
<dbReference type="InterPro" id="IPR005302">
    <property type="entry name" value="MoCF_Sase_C"/>
</dbReference>
<evidence type="ECO:0000259" key="1">
    <source>
        <dbReference type="PROSITE" id="PS51340"/>
    </source>
</evidence>
<dbReference type="Gene3D" id="2.40.33.20">
    <property type="entry name" value="PK beta-barrel domain-like"/>
    <property type="match status" value="1"/>
</dbReference>
<dbReference type="SUPFAM" id="SSF50800">
    <property type="entry name" value="PK beta-barrel domain-like"/>
    <property type="match status" value="1"/>
</dbReference>
<dbReference type="InterPro" id="IPR011037">
    <property type="entry name" value="Pyrv_Knase-like_insert_dom_sf"/>
</dbReference>
<sequence>MDFLNPRILQINAATAEPLEVGQRVARTGHFKRAVAGPVAIAEFGIPGDFIGNHKHHGGVDQAIYLYSQEDAQWWGKLLQREIEPGFFGENLTISHWWPDARVGDRLHCGSLVLELTGPRTPCATLEARAGLPGLSKAFIKAERCGAYARVISPGNLSAEETLVVRPGATQHPTIAQVFRYWHGKGDDEAFLRAALNAPIAERISARLGQRLARMATN</sequence>
<dbReference type="InterPro" id="IPR052353">
    <property type="entry name" value="Benzoxazolinone_Detox_Enz"/>
</dbReference>
<comment type="caution">
    <text evidence="2">The sequence shown here is derived from an EMBL/GenBank/DDBJ whole genome shotgun (WGS) entry which is preliminary data.</text>
</comment>
<accession>A0A0F9TYE5</accession>
<name>A0A0F9TYE5_9ZZZZ</name>
<dbReference type="GO" id="GO:0003824">
    <property type="term" value="F:catalytic activity"/>
    <property type="evidence" value="ECO:0007669"/>
    <property type="project" value="InterPro"/>
</dbReference>
<dbReference type="EMBL" id="LAZR01000152">
    <property type="protein sequence ID" value="KKN86050.1"/>
    <property type="molecule type" value="Genomic_DNA"/>
</dbReference>
<dbReference type="PANTHER" id="PTHR30212:SF2">
    <property type="entry name" value="PROTEIN YIIM"/>
    <property type="match status" value="1"/>
</dbReference>